<keyword evidence="3" id="KW-1185">Reference proteome</keyword>
<dbReference type="AlphaFoldDB" id="A0A4Z2EII3"/>
<name>A0A4Z2EII3_9TELE</name>
<evidence type="ECO:0000313" key="2">
    <source>
        <dbReference type="EMBL" id="TNN28666.1"/>
    </source>
</evidence>
<feature type="region of interest" description="Disordered" evidence="1">
    <location>
        <begin position="47"/>
        <end position="67"/>
    </location>
</feature>
<feature type="compositionally biased region" description="Low complexity" evidence="1">
    <location>
        <begin position="58"/>
        <end position="67"/>
    </location>
</feature>
<sequence>MAPPPPDRKLLFFSGSDKQEAQPTRGHMMLHGTQVIVVSVLDPSGLCGSGSGSGSGSGPLVQQQQGQSLEGGPLLVQVQLRLPQHVHQHRVAHLVQHHLLRQLGAQSAGVRGQGTGVRGQDTGSTSILPSSLAPTRLLASSRGLEGRNTSTELTATWGGRPAGTGALRLGAEPKETLLSMLSGMCFSPVPRETTMPSALTW</sequence>
<proteinExistence type="predicted"/>
<organism evidence="2 3">
    <name type="scientific">Liparis tanakae</name>
    <name type="common">Tanaka's snailfish</name>
    <dbReference type="NCBI Taxonomy" id="230148"/>
    <lineage>
        <taxon>Eukaryota</taxon>
        <taxon>Metazoa</taxon>
        <taxon>Chordata</taxon>
        <taxon>Craniata</taxon>
        <taxon>Vertebrata</taxon>
        <taxon>Euteleostomi</taxon>
        <taxon>Actinopterygii</taxon>
        <taxon>Neopterygii</taxon>
        <taxon>Teleostei</taxon>
        <taxon>Neoteleostei</taxon>
        <taxon>Acanthomorphata</taxon>
        <taxon>Eupercaria</taxon>
        <taxon>Perciformes</taxon>
        <taxon>Cottioidei</taxon>
        <taxon>Cottales</taxon>
        <taxon>Liparidae</taxon>
        <taxon>Liparis</taxon>
    </lineage>
</organism>
<evidence type="ECO:0000256" key="1">
    <source>
        <dbReference type="SAM" id="MobiDB-lite"/>
    </source>
</evidence>
<gene>
    <name evidence="2" type="ORF">EYF80_061186</name>
</gene>
<dbReference type="Proteomes" id="UP000314294">
    <property type="component" value="Unassembled WGS sequence"/>
</dbReference>
<reference evidence="2 3" key="1">
    <citation type="submission" date="2019-03" db="EMBL/GenBank/DDBJ databases">
        <title>First draft genome of Liparis tanakae, snailfish: a comprehensive survey of snailfish specific genes.</title>
        <authorList>
            <person name="Kim W."/>
            <person name="Song I."/>
            <person name="Jeong J.-H."/>
            <person name="Kim D."/>
            <person name="Kim S."/>
            <person name="Ryu S."/>
            <person name="Song J.Y."/>
            <person name="Lee S.K."/>
        </authorList>
    </citation>
    <scope>NUCLEOTIDE SEQUENCE [LARGE SCALE GENOMIC DNA]</scope>
    <source>
        <tissue evidence="2">Muscle</tissue>
    </source>
</reference>
<evidence type="ECO:0000313" key="3">
    <source>
        <dbReference type="Proteomes" id="UP000314294"/>
    </source>
</evidence>
<comment type="caution">
    <text evidence="2">The sequence shown here is derived from an EMBL/GenBank/DDBJ whole genome shotgun (WGS) entry which is preliminary data.</text>
</comment>
<feature type="compositionally biased region" description="Gly residues" evidence="1">
    <location>
        <begin position="47"/>
        <end position="57"/>
    </location>
</feature>
<dbReference type="EMBL" id="SRLO01006610">
    <property type="protein sequence ID" value="TNN28666.1"/>
    <property type="molecule type" value="Genomic_DNA"/>
</dbReference>
<protein>
    <submittedName>
        <fullName evidence="2">Uncharacterized protein</fullName>
    </submittedName>
</protein>
<accession>A0A4Z2EII3</accession>